<reference evidence="7" key="2">
    <citation type="submission" date="2022-10" db="EMBL/GenBank/DDBJ databases">
        <authorList>
            <consortium name="ENA_rothamsted_submissions"/>
            <consortium name="culmorum"/>
            <person name="King R."/>
        </authorList>
    </citation>
    <scope>NUCLEOTIDE SEQUENCE</scope>
</reference>
<feature type="domain" description="GAT" evidence="6">
    <location>
        <begin position="211"/>
        <end position="299"/>
    </location>
</feature>
<dbReference type="Proteomes" id="UP001153737">
    <property type="component" value="Chromosome 5"/>
</dbReference>
<dbReference type="SUPFAM" id="SSF89009">
    <property type="entry name" value="GAT-like domain"/>
    <property type="match status" value="1"/>
</dbReference>
<keyword evidence="3" id="KW-0653">Protein transport</keyword>
<dbReference type="SMART" id="SM00288">
    <property type="entry name" value="VHS"/>
    <property type="match status" value="1"/>
</dbReference>
<dbReference type="InterPro" id="IPR014645">
    <property type="entry name" value="TOM1"/>
</dbReference>
<dbReference type="PROSITE" id="PS50179">
    <property type="entry name" value="VHS"/>
    <property type="match status" value="1"/>
</dbReference>
<dbReference type="EMBL" id="OU896711">
    <property type="protein sequence ID" value="CAG9821604.1"/>
    <property type="molecule type" value="Genomic_DNA"/>
</dbReference>
<dbReference type="GO" id="GO:0007165">
    <property type="term" value="P:signal transduction"/>
    <property type="evidence" value="ECO:0007669"/>
    <property type="project" value="TreeGrafter"/>
</dbReference>
<dbReference type="InterPro" id="IPR004152">
    <property type="entry name" value="GAT_dom"/>
</dbReference>
<keyword evidence="8" id="KW-1185">Reference proteome</keyword>
<dbReference type="AlphaFoldDB" id="A0A9N9SLF1"/>
<evidence type="ECO:0000259" key="6">
    <source>
        <dbReference type="PROSITE" id="PS50909"/>
    </source>
</evidence>
<protein>
    <recommendedName>
        <fullName evidence="9">TOM1-like protein 2</fullName>
    </recommendedName>
</protein>
<evidence type="ECO:0000313" key="7">
    <source>
        <dbReference type="EMBL" id="CAG9821604.1"/>
    </source>
</evidence>
<feature type="domain" description="VHS" evidence="5">
    <location>
        <begin position="24"/>
        <end position="157"/>
    </location>
</feature>
<name>A0A9N9SLF1_PHACE</name>
<dbReference type="GO" id="GO:0015031">
    <property type="term" value="P:protein transport"/>
    <property type="evidence" value="ECO:0007669"/>
    <property type="project" value="UniProtKB-KW"/>
</dbReference>
<evidence type="ECO:0008006" key="9">
    <source>
        <dbReference type="Google" id="ProtNLM"/>
    </source>
</evidence>
<sequence>MSFLSNALIGNPFSTPVGSRIEQATDGTLASENWALNMEICDLVNETEEGPRDAIKAIRKRLTQNAGKNYTVVMYALIILETCVKNCGKRFHILVCNKEFILELVKLIGPKNDPPTAVQEKVLSLIQSWATAFQSQPEMSGVLSVYQDLLTKGIEFPATDLDSLAPIHTPKKSVTETPISEAQIAVEASPPQHLLPALSTGGGPGGQLTPEQRSKLQSELDVVQSNMAVLGEMLYEVKPGEEQPDELELLQELYSVCRSMQDRLVDLISRLSNDALCEELLRINDDLNNLFLRYSRWEKNRPTAEGMEGKGVGLEGKGRPSASAVLARAVPPPQQPYGKPKLESDDSLIDFEDDVGDKFGKMSVNNASGDIFSNKLSLGRNDDEFDMFAQSRNVTYESSKQSGSTYKDNLNPDQIAGGLSTLTQRKATNPEDLEIDEMASWLGKTTGVEESVTSSDFERFLAERAAAAETLPTISCSNAASPKPSKDKKADASALL</sequence>
<gene>
    <name evidence="7" type="ORF">PHAECO_LOCUS8919</name>
</gene>
<proteinExistence type="inferred from homology"/>
<dbReference type="GO" id="GO:0035091">
    <property type="term" value="F:phosphatidylinositol binding"/>
    <property type="evidence" value="ECO:0007669"/>
    <property type="project" value="InterPro"/>
</dbReference>
<dbReference type="GO" id="GO:0016020">
    <property type="term" value="C:membrane"/>
    <property type="evidence" value="ECO:0007669"/>
    <property type="project" value="TreeGrafter"/>
</dbReference>
<dbReference type="PANTHER" id="PTHR13856">
    <property type="entry name" value="VHS DOMAIN CONTAINING PROTEIN FAMILY"/>
    <property type="match status" value="1"/>
</dbReference>
<evidence type="ECO:0000256" key="3">
    <source>
        <dbReference type="ARBA" id="ARBA00022927"/>
    </source>
</evidence>
<dbReference type="PANTHER" id="PTHR13856:SF137">
    <property type="entry name" value="GH05942P"/>
    <property type="match status" value="1"/>
</dbReference>
<dbReference type="SUPFAM" id="SSF48464">
    <property type="entry name" value="ENTH/VHS domain"/>
    <property type="match status" value="1"/>
</dbReference>
<dbReference type="Pfam" id="PF00790">
    <property type="entry name" value="VHS"/>
    <property type="match status" value="1"/>
</dbReference>
<keyword evidence="2" id="KW-0813">Transport</keyword>
<dbReference type="PIRSF" id="PIRSF036948">
    <property type="entry name" value="TOM1"/>
    <property type="match status" value="1"/>
</dbReference>
<dbReference type="PROSITE" id="PS50909">
    <property type="entry name" value="GAT"/>
    <property type="match status" value="1"/>
</dbReference>
<reference evidence="7" key="1">
    <citation type="submission" date="2022-01" db="EMBL/GenBank/DDBJ databases">
        <authorList>
            <person name="King R."/>
        </authorList>
    </citation>
    <scope>NUCLEOTIDE SEQUENCE</scope>
</reference>
<dbReference type="GO" id="GO:0005768">
    <property type="term" value="C:endosome"/>
    <property type="evidence" value="ECO:0007669"/>
    <property type="project" value="TreeGrafter"/>
</dbReference>
<dbReference type="CDD" id="cd03565">
    <property type="entry name" value="VHS_Tom1_like"/>
    <property type="match status" value="1"/>
</dbReference>
<accession>A0A9N9SLF1</accession>
<evidence type="ECO:0000313" key="8">
    <source>
        <dbReference type="Proteomes" id="UP001153737"/>
    </source>
</evidence>
<dbReference type="InterPro" id="IPR002014">
    <property type="entry name" value="VHS_dom"/>
</dbReference>
<evidence type="ECO:0000256" key="4">
    <source>
        <dbReference type="SAM" id="MobiDB-lite"/>
    </source>
</evidence>
<evidence type="ECO:0000256" key="2">
    <source>
        <dbReference type="ARBA" id="ARBA00022448"/>
    </source>
</evidence>
<dbReference type="GO" id="GO:0030276">
    <property type="term" value="F:clathrin binding"/>
    <property type="evidence" value="ECO:0007669"/>
    <property type="project" value="TreeGrafter"/>
</dbReference>
<dbReference type="GO" id="GO:0043130">
    <property type="term" value="F:ubiquitin binding"/>
    <property type="evidence" value="ECO:0007669"/>
    <property type="project" value="InterPro"/>
</dbReference>
<dbReference type="OrthoDB" id="2018246at2759"/>
<dbReference type="Pfam" id="PF03127">
    <property type="entry name" value="GAT"/>
    <property type="match status" value="1"/>
</dbReference>
<comment type="similarity">
    <text evidence="1">Belongs to the TOM1 family.</text>
</comment>
<feature type="region of interest" description="Disordered" evidence="4">
    <location>
        <begin position="471"/>
        <end position="496"/>
    </location>
</feature>
<organism evidence="7 8">
    <name type="scientific">Phaedon cochleariae</name>
    <name type="common">Mustard beetle</name>
    <dbReference type="NCBI Taxonomy" id="80249"/>
    <lineage>
        <taxon>Eukaryota</taxon>
        <taxon>Metazoa</taxon>
        <taxon>Ecdysozoa</taxon>
        <taxon>Arthropoda</taxon>
        <taxon>Hexapoda</taxon>
        <taxon>Insecta</taxon>
        <taxon>Pterygota</taxon>
        <taxon>Neoptera</taxon>
        <taxon>Endopterygota</taxon>
        <taxon>Coleoptera</taxon>
        <taxon>Polyphaga</taxon>
        <taxon>Cucujiformia</taxon>
        <taxon>Chrysomeloidea</taxon>
        <taxon>Chrysomelidae</taxon>
        <taxon>Chrysomelinae</taxon>
        <taxon>Chrysomelini</taxon>
        <taxon>Phaedon</taxon>
    </lineage>
</organism>
<dbReference type="Gene3D" id="1.20.58.160">
    <property type="match status" value="1"/>
</dbReference>
<dbReference type="CDD" id="cd14233">
    <property type="entry name" value="GAT_TOM1_like"/>
    <property type="match status" value="1"/>
</dbReference>
<evidence type="ECO:0000256" key="1">
    <source>
        <dbReference type="ARBA" id="ARBA00007708"/>
    </source>
</evidence>
<feature type="region of interest" description="Disordered" evidence="4">
    <location>
        <begin position="396"/>
        <end position="416"/>
    </location>
</feature>
<feature type="compositionally biased region" description="Polar residues" evidence="4">
    <location>
        <begin position="396"/>
        <end position="412"/>
    </location>
</feature>
<dbReference type="InterPro" id="IPR038425">
    <property type="entry name" value="GAT_sf"/>
</dbReference>
<feature type="compositionally biased region" description="Basic and acidic residues" evidence="4">
    <location>
        <begin position="484"/>
        <end position="496"/>
    </location>
</feature>
<dbReference type="Gene3D" id="1.25.40.90">
    <property type="match status" value="1"/>
</dbReference>
<evidence type="ECO:0000259" key="5">
    <source>
        <dbReference type="PROSITE" id="PS50179"/>
    </source>
</evidence>
<dbReference type="InterPro" id="IPR008942">
    <property type="entry name" value="ENTH_VHS"/>
</dbReference>